<organism evidence="1 2">
    <name type="scientific">Protopolystoma xenopodis</name>
    <dbReference type="NCBI Taxonomy" id="117903"/>
    <lineage>
        <taxon>Eukaryota</taxon>
        <taxon>Metazoa</taxon>
        <taxon>Spiralia</taxon>
        <taxon>Lophotrochozoa</taxon>
        <taxon>Platyhelminthes</taxon>
        <taxon>Monogenea</taxon>
        <taxon>Polyopisthocotylea</taxon>
        <taxon>Polystomatidea</taxon>
        <taxon>Polystomatidae</taxon>
        <taxon>Protopolystoma</taxon>
    </lineage>
</organism>
<dbReference type="Proteomes" id="UP000784294">
    <property type="component" value="Unassembled WGS sequence"/>
</dbReference>
<name>A0A448XCF3_9PLAT</name>
<dbReference type="EMBL" id="CAAALY010245759">
    <property type="protein sequence ID" value="VEL33429.1"/>
    <property type="molecule type" value="Genomic_DNA"/>
</dbReference>
<protein>
    <submittedName>
        <fullName evidence="1">Uncharacterized protein</fullName>
    </submittedName>
</protein>
<evidence type="ECO:0000313" key="1">
    <source>
        <dbReference type="EMBL" id="VEL33429.1"/>
    </source>
</evidence>
<evidence type="ECO:0000313" key="2">
    <source>
        <dbReference type="Proteomes" id="UP000784294"/>
    </source>
</evidence>
<gene>
    <name evidence="1" type="ORF">PXEA_LOCUS26869</name>
</gene>
<reference evidence="1" key="1">
    <citation type="submission" date="2018-11" db="EMBL/GenBank/DDBJ databases">
        <authorList>
            <consortium name="Pathogen Informatics"/>
        </authorList>
    </citation>
    <scope>NUCLEOTIDE SEQUENCE</scope>
</reference>
<proteinExistence type="predicted"/>
<sequence>MFMCPTCSTKPGLYLHHSRAPSWAKSVWAKCMAGSVGGWPACWLTRQVVVMRNRGGGSGFRKVDVGGAAGNANRASGGVRAGAAGTVGCAPGARFGEDEVEIRKNNCWIVSSAWLSGWKAVEQVFLHVFAEFCLCPCG</sequence>
<keyword evidence="2" id="KW-1185">Reference proteome</keyword>
<comment type="caution">
    <text evidence="1">The sequence shown here is derived from an EMBL/GenBank/DDBJ whole genome shotgun (WGS) entry which is preliminary data.</text>
</comment>
<dbReference type="AlphaFoldDB" id="A0A448XCF3"/>
<accession>A0A448XCF3</accession>